<evidence type="ECO:0000256" key="6">
    <source>
        <dbReference type="ARBA" id="ARBA00035169"/>
    </source>
</evidence>
<dbReference type="STRING" id="683228.GA0070617_3812"/>
<evidence type="ECO:0000256" key="8">
    <source>
        <dbReference type="ARBA" id="ARBA00048742"/>
    </source>
</evidence>
<evidence type="ECO:0000256" key="2">
    <source>
        <dbReference type="ARBA" id="ARBA00023098"/>
    </source>
</evidence>
<evidence type="ECO:0000313" key="10">
    <source>
        <dbReference type="Proteomes" id="UP000198937"/>
    </source>
</evidence>
<keyword evidence="3" id="KW-0456">Lyase</keyword>
<evidence type="ECO:0000256" key="1">
    <source>
        <dbReference type="ARBA" id="ARBA00022832"/>
    </source>
</evidence>
<keyword evidence="10" id="KW-1185">Reference proteome</keyword>
<keyword evidence="2" id="KW-0443">Lipid metabolism</keyword>
<dbReference type="RefSeq" id="WP_091440071.1">
    <property type="nucleotide sequence ID" value="NZ_BMMJ01000014.1"/>
</dbReference>
<proteinExistence type="inferred from homology"/>
<keyword evidence="1" id="KW-0276">Fatty acid metabolism</keyword>
<evidence type="ECO:0000256" key="4">
    <source>
        <dbReference type="ARBA" id="ARBA00035117"/>
    </source>
</evidence>
<reference evidence="9 10" key="1">
    <citation type="submission" date="2016-06" db="EMBL/GenBank/DDBJ databases">
        <authorList>
            <person name="Kjaerup R.B."/>
            <person name="Dalgaard T.S."/>
            <person name="Juul-Madsen H.R."/>
        </authorList>
    </citation>
    <scope>NUCLEOTIDE SEQUENCE [LARGE SCALE GENOMIC DNA]</scope>
    <source>
        <strain evidence="9 10">DSM 45577</strain>
    </source>
</reference>
<dbReference type="OrthoDB" id="510402at2"/>
<gene>
    <name evidence="9" type="ORF">GA0070617_3812</name>
</gene>
<dbReference type="InterPro" id="IPR022598">
    <property type="entry name" value="FcoT_ThioEstase"/>
</dbReference>
<dbReference type="EC" id="4.3.2.11" evidence="5"/>
<evidence type="ECO:0000256" key="7">
    <source>
        <dbReference type="ARBA" id="ARBA00035448"/>
    </source>
</evidence>
<name>A0A1C6UWK7_9ACTN</name>
<dbReference type="Gene3D" id="3.10.129.30">
    <property type="entry name" value="Rv0098, thioesterase-like hot dog domain"/>
    <property type="match status" value="1"/>
</dbReference>
<dbReference type="Pfam" id="PF10862">
    <property type="entry name" value="FcoT"/>
    <property type="match status" value="1"/>
</dbReference>
<dbReference type="InterPro" id="IPR043064">
    <property type="entry name" value="FcoT_ThioEstase_Rv0098-like_sf"/>
</dbReference>
<evidence type="ECO:0000256" key="3">
    <source>
        <dbReference type="ARBA" id="ARBA00023239"/>
    </source>
</evidence>
<organism evidence="9 10">
    <name type="scientific">Micromonospora yangpuensis</name>
    <dbReference type="NCBI Taxonomy" id="683228"/>
    <lineage>
        <taxon>Bacteria</taxon>
        <taxon>Bacillati</taxon>
        <taxon>Actinomycetota</taxon>
        <taxon>Actinomycetes</taxon>
        <taxon>Micromonosporales</taxon>
        <taxon>Micromonosporaceae</taxon>
        <taxon>Micromonospora</taxon>
    </lineage>
</organism>
<comment type="catalytic activity">
    <reaction evidence="8">
        <text>a (3R)-3-[(carboxymethyl)amino]fatty acid + holo-[ACP] + H(+) = a (2E)-enoyl-[ACP] + glycine + H2O</text>
        <dbReference type="Rhea" id="RHEA:74923"/>
        <dbReference type="Rhea" id="RHEA-COMP:9685"/>
        <dbReference type="Rhea" id="RHEA-COMP:9925"/>
        <dbReference type="ChEBI" id="CHEBI:15377"/>
        <dbReference type="ChEBI" id="CHEBI:15378"/>
        <dbReference type="ChEBI" id="CHEBI:57305"/>
        <dbReference type="ChEBI" id="CHEBI:64479"/>
        <dbReference type="ChEBI" id="CHEBI:78784"/>
        <dbReference type="ChEBI" id="CHEBI:193080"/>
        <dbReference type="EC" id="4.3.2.11"/>
    </reaction>
    <physiologicalReaction direction="right-to-left" evidence="8">
        <dbReference type="Rhea" id="RHEA:74925"/>
    </physiologicalReaction>
</comment>
<dbReference type="AlphaFoldDB" id="A0A1C6UWK7"/>
<dbReference type="Proteomes" id="UP000198937">
    <property type="component" value="Unassembled WGS sequence"/>
</dbReference>
<comment type="similarity">
    <text evidence="4">Belongs to the FcoT family.</text>
</comment>
<dbReference type="EMBL" id="FMIA01000002">
    <property type="protein sequence ID" value="SCL58417.1"/>
    <property type="molecule type" value="Genomic_DNA"/>
</dbReference>
<dbReference type="GO" id="GO:0006631">
    <property type="term" value="P:fatty acid metabolic process"/>
    <property type="evidence" value="ECO:0007669"/>
    <property type="project" value="UniProtKB-KW"/>
</dbReference>
<accession>A0A1C6UWK7</accession>
<sequence>MSALVATDLLTEVLSCYKPHCRYLLGATVGERHLTGRFAIPSSCYIDDTGHLNAVEVSICYNQMLYTTLAMAVRDGTEPALADWSMDDYWRRRLPDILVVRSAHDFRRPIDPRSFVGELTLERVTARRLWADRPPLVSIDTTFRFADDRGGLATGSVRVAISSEAEADQAG</sequence>
<evidence type="ECO:0000256" key="5">
    <source>
        <dbReference type="ARBA" id="ARBA00035127"/>
    </source>
</evidence>
<dbReference type="GO" id="GO:0016829">
    <property type="term" value="F:lyase activity"/>
    <property type="evidence" value="ECO:0007669"/>
    <property type="project" value="UniProtKB-KW"/>
</dbReference>
<protein>
    <recommendedName>
        <fullName evidence="6">(2E)-enoyl-[ACP] glycyltransferase</fullName>
        <ecNumber evidence="5">4.3.2.11</ecNumber>
    </recommendedName>
    <alternativeName>
        <fullName evidence="7">(2E)-unsaturated fatty acyl-[ACP] glycyltransferase</fullName>
    </alternativeName>
</protein>
<evidence type="ECO:0000313" key="9">
    <source>
        <dbReference type="EMBL" id="SCL58417.1"/>
    </source>
</evidence>